<gene>
    <name evidence="1" type="ORF">HNR07_000616</name>
</gene>
<dbReference type="SUPFAM" id="SSF89232">
    <property type="entry name" value="Hypothetical protein TM1070"/>
    <property type="match status" value="1"/>
</dbReference>
<dbReference type="Proteomes" id="UP000579647">
    <property type="component" value="Unassembled WGS sequence"/>
</dbReference>
<keyword evidence="2" id="KW-1185">Reference proteome</keyword>
<reference evidence="1 2" key="1">
    <citation type="submission" date="2020-08" db="EMBL/GenBank/DDBJ databases">
        <title>Sequencing the genomes of 1000 actinobacteria strains.</title>
        <authorList>
            <person name="Klenk H.-P."/>
        </authorList>
    </citation>
    <scope>NUCLEOTIDE SEQUENCE [LARGE SCALE GENOMIC DNA]</scope>
    <source>
        <strain evidence="1 2">DSM 44598</strain>
    </source>
</reference>
<name>A0A840VYH1_9ACTN</name>
<dbReference type="AlphaFoldDB" id="A0A840VYH1"/>
<dbReference type="Pfam" id="PF07100">
    <property type="entry name" value="ASRT"/>
    <property type="match status" value="1"/>
</dbReference>
<dbReference type="Gene3D" id="2.60.290.11">
    <property type="entry name" value="TM1070-like"/>
    <property type="match status" value="1"/>
</dbReference>
<dbReference type="PIRSF" id="PIRSF008711">
    <property type="entry name" value="UCP008711"/>
    <property type="match status" value="1"/>
</dbReference>
<dbReference type="RefSeq" id="WP_184361655.1">
    <property type="nucleotide sequence ID" value="NZ_BAAAKM010000136.1"/>
</dbReference>
<comment type="caution">
    <text evidence="1">The sequence shown here is derived from an EMBL/GenBank/DDBJ whole genome shotgun (WGS) entry which is preliminary data.</text>
</comment>
<organism evidence="1 2">
    <name type="scientific">Nocardiopsis metallicus</name>
    <dbReference type="NCBI Taxonomy" id="179819"/>
    <lineage>
        <taxon>Bacteria</taxon>
        <taxon>Bacillati</taxon>
        <taxon>Actinomycetota</taxon>
        <taxon>Actinomycetes</taxon>
        <taxon>Streptosporangiales</taxon>
        <taxon>Nocardiopsidaceae</taxon>
        <taxon>Nocardiopsis</taxon>
    </lineage>
</organism>
<evidence type="ECO:0000313" key="2">
    <source>
        <dbReference type="Proteomes" id="UP000579647"/>
    </source>
</evidence>
<dbReference type="InterPro" id="IPR009794">
    <property type="entry name" value="ASRT"/>
</dbReference>
<evidence type="ECO:0008006" key="3">
    <source>
        <dbReference type="Google" id="ProtNLM"/>
    </source>
</evidence>
<protein>
    <recommendedName>
        <fullName evidence="3">Sensory rhodopsin transducer</fullName>
    </recommendedName>
</protein>
<evidence type="ECO:0000313" key="1">
    <source>
        <dbReference type="EMBL" id="MBB5489479.1"/>
    </source>
</evidence>
<sequence length="124" mass="13557">MREIGSHEFALAAGAVPERSHGAEPEFTSHDLLCVLNAADQTANLELTVYHTDRDPVGPYPIRVEARRVRHVRMNDLIEPEAVPLGVPYGCVLRSDVAVVAQMLRQDTRDSGRGAPGITCLPFV</sequence>
<proteinExistence type="predicted"/>
<dbReference type="InterPro" id="IPR036698">
    <property type="entry name" value="TM1070-like_sf"/>
</dbReference>
<dbReference type="EMBL" id="JACHDO010000001">
    <property type="protein sequence ID" value="MBB5489479.1"/>
    <property type="molecule type" value="Genomic_DNA"/>
</dbReference>
<accession>A0A840VYH1</accession>